<dbReference type="InterPro" id="IPR017871">
    <property type="entry name" value="ABC_transporter-like_CS"/>
</dbReference>
<dbReference type="PANTHER" id="PTHR43166">
    <property type="entry name" value="AMINO ACID IMPORT ATP-BINDING PROTEIN"/>
    <property type="match status" value="1"/>
</dbReference>
<protein>
    <submittedName>
        <fullName evidence="10">Amino acid ABC transporter ATP-binding protein</fullName>
    </submittedName>
</protein>
<comment type="subcellular location">
    <subcellularLocation>
        <location evidence="1">Cell membrane</location>
        <topology evidence="1">Peripheral membrane protein</topology>
    </subcellularLocation>
</comment>
<dbReference type="InterPro" id="IPR003439">
    <property type="entry name" value="ABC_transporter-like_ATP-bd"/>
</dbReference>
<evidence type="ECO:0000256" key="5">
    <source>
        <dbReference type="ARBA" id="ARBA00022741"/>
    </source>
</evidence>
<sequence length="257" mass="27224">MSEHPTPAEAGSVTITGLAKSFGDTAVFADVTFAVPAGTVTAIIGPSGSGKSTLLRCINRLETPDAGTVVVDGTRYPAGEPLTGAGRRTLHTAVGMVFQSFNLFPHLTVLGNLTLAQERVLGRSRVEATSYGRELLARVGLQEKADARPATLSGGQQQRVAIARALALDPHVLLFDEPTSALDPELGVEVLGVMRDLAAEGRTMLVVTHEMKFAREVADQVIVMADGGIVDAGDPATVFTTPAHERTRRFLHSVLYR</sequence>
<dbReference type="PROSITE" id="PS50893">
    <property type="entry name" value="ABC_TRANSPORTER_2"/>
    <property type="match status" value="1"/>
</dbReference>
<dbReference type="KEGG" id="gyu:FE374_01085"/>
<feature type="domain" description="ABC transporter" evidence="9">
    <location>
        <begin position="13"/>
        <end position="251"/>
    </location>
</feature>
<dbReference type="PROSITE" id="PS00211">
    <property type="entry name" value="ABC_TRANSPORTER_1"/>
    <property type="match status" value="1"/>
</dbReference>
<dbReference type="Pfam" id="PF00005">
    <property type="entry name" value="ABC_tran"/>
    <property type="match status" value="1"/>
</dbReference>
<evidence type="ECO:0000256" key="6">
    <source>
        <dbReference type="ARBA" id="ARBA00022840"/>
    </source>
</evidence>
<gene>
    <name evidence="10" type="ORF">FE374_01085</name>
</gene>
<comment type="similarity">
    <text evidence="2">Belongs to the ABC transporter superfamily.</text>
</comment>
<dbReference type="InterPro" id="IPR030679">
    <property type="entry name" value="ABC_ATPase_HisP-typ"/>
</dbReference>
<organism evidence="10 11">
    <name type="scientific">Georgenia yuyongxinii</name>
    <dbReference type="NCBI Taxonomy" id="2589797"/>
    <lineage>
        <taxon>Bacteria</taxon>
        <taxon>Bacillati</taxon>
        <taxon>Actinomycetota</taxon>
        <taxon>Actinomycetes</taxon>
        <taxon>Micrococcales</taxon>
        <taxon>Bogoriellaceae</taxon>
        <taxon>Georgenia</taxon>
    </lineage>
</organism>
<dbReference type="GO" id="GO:0005524">
    <property type="term" value="F:ATP binding"/>
    <property type="evidence" value="ECO:0007669"/>
    <property type="project" value="UniProtKB-KW"/>
</dbReference>
<keyword evidence="3" id="KW-0813">Transport</keyword>
<dbReference type="AlphaFoldDB" id="A0A5B8BYE1"/>
<evidence type="ECO:0000313" key="11">
    <source>
        <dbReference type="Proteomes" id="UP000314616"/>
    </source>
</evidence>
<dbReference type="InterPro" id="IPR050086">
    <property type="entry name" value="MetN_ABC_transporter-like"/>
</dbReference>
<evidence type="ECO:0000256" key="2">
    <source>
        <dbReference type="ARBA" id="ARBA00005417"/>
    </source>
</evidence>
<dbReference type="PANTHER" id="PTHR43166:SF9">
    <property type="entry name" value="GLUTAMATE_ASPARTATE IMPORT ATP-BINDING PROTEIN GLTL"/>
    <property type="match status" value="1"/>
</dbReference>
<proteinExistence type="inferred from homology"/>
<dbReference type="GO" id="GO:0005886">
    <property type="term" value="C:plasma membrane"/>
    <property type="evidence" value="ECO:0007669"/>
    <property type="project" value="UniProtKB-SubCell"/>
</dbReference>
<dbReference type="CDD" id="cd03262">
    <property type="entry name" value="ABC_HisP_GlnQ"/>
    <property type="match status" value="1"/>
</dbReference>
<evidence type="ECO:0000256" key="8">
    <source>
        <dbReference type="ARBA" id="ARBA00023136"/>
    </source>
</evidence>
<keyword evidence="4" id="KW-1003">Cell membrane</keyword>
<dbReference type="InterPro" id="IPR027417">
    <property type="entry name" value="P-loop_NTPase"/>
</dbReference>
<keyword evidence="5" id="KW-0547">Nucleotide-binding</keyword>
<dbReference type="OrthoDB" id="9802264at2"/>
<dbReference type="SMART" id="SM00382">
    <property type="entry name" value="AAA"/>
    <property type="match status" value="1"/>
</dbReference>
<dbReference type="EMBL" id="CP040915">
    <property type="protein sequence ID" value="QDC23409.1"/>
    <property type="molecule type" value="Genomic_DNA"/>
</dbReference>
<keyword evidence="7" id="KW-0029">Amino-acid transport</keyword>
<dbReference type="Gene3D" id="3.40.50.300">
    <property type="entry name" value="P-loop containing nucleotide triphosphate hydrolases"/>
    <property type="match status" value="1"/>
</dbReference>
<dbReference type="GO" id="GO:0016887">
    <property type="term" value="F:ATP hydrolysis activity"/>
    <property type="evidence" value="ECO:0007669"/>
    <property type="project" value="InterPro"/>
</dbReference>
<evidence type="ECO:0000256" key="1">
    <source>
        <dbReference type="ARBA" id="ARBA00004202"/>
    </source>
</evidence>
<keyword evidence="8" id="KW-0472">Membrane</keyword>
<evidence type="ECO:0000313" key="10">
    <source>
        <dbReference type="EMBL" id="QDC23409.1"/>
    </source>
</evidence>
<dbReference type="InterPro" id="IPR003593">
    <property type="entry name" value="AAA+_ATPase"/>
</dbReference>
<evidence type="ECO:0000259" key="9">
    <source>
        <dbReference type="PROSITE" id="PS50893"/>
    </source>
</evidence>
<keyword evidence="6 10" id="KW-0067">ATP-binding</keyword>
<dbReference type="RefSeq" id="WP_139926851.1">
    <property type="nucleotide sequence ID" value="NZ_CP040915.1"/>
</dbReference>
<dbReference type="PIRSF" id="PIRSF039085">
    <property type="entry name" value="ABC_ATPase_HisP"/>
    <property type="match status" value="1"/>
</dbReference>
<evidence type="ECO:0000256" key="3">
    <source>
        <dbReference type="ARBA" id="ARBA00022448"/>
    </source>
</evidence>
<accession>A0A5B8BYE1</accession>
<reference evidence="10 11" key="1">
    <citation type="submission" date="2019-05" db="EMBL/GenBank/DDBJ databases">
        <title>Georgenia *** sp. nov., and Georgenia *** sp. nov., isolated from the intestinal contents of plateau pika (Ochotona curzoniae) in the Qinghai-Tibet plateau of China.</title>
        <authorList>
            <person name="Tian Z."/>
        </authorList>
    </citation>
    <scope>NUCLEOTIDE SEQUENCE [LARGE SCALE GENOMIC DNA]</scope>
    <source>
        <strain evidence="10 11">Z443</strain>
    </source>
</reference>
<evidence type="ECO:0000256" key="7">
    <source>
        <dbReference type="ARBA" id="ARBA00022970"/>
    </source>
</evidence>
<dbReference type="Proteomes" id="UP000314616">
    <property type="component" value="Chromosome"/>
</dbReference>
<evidence type="ECO:0000256" key="4">
    <source>
        <dbReference type="ARBA" id="ARBA00022475"/>
    </source>
</evidence>
<dbReference type="SUPFAM" id="SSF52540">
    <property type="entry name" value="P-loop containing nucleoside triphosphate hydrolases"/>
    <property type="match status" value="1"/>
</dbReference>
<dbReference type="GO" id="GO:0015424">
    <property type="term" value="F:ABC-type amino acid transporter activity"/>
    <property type="evidence" value="ECO:0007669"/>
    <property type="project" value="InterPro"/>
</dbReference>
<name>A0A5B8BYE1_9MICO</name>